<reference evidence="1" key="1">
    <citation type="submission" date="2022-08" db="EMBL/GenBank/DDBJ databases">
        <title>Genome Sequence of Lecanicillium fungicola.</title>
        <authorList>
            <person name="Buettner E."/>
        </authorList>
    </citation>
    <scope>NUCLEOTIDE SEQUENCE</scope>
    <source>
        <strain evidence="1">Babe33</strain>
    </source>
</reference>
<name>A0ACC1N214_9HYPO</name>
<comment type="caution">
    <text evidence="1">The sequence shown here is derived from an EMBL/GenBank/DDBJ whole genome shotgun (WGS) entry which is preliminary data.</text>
</comment>
<dbReference type="EMBL" id="JANJQO010000991">
    <property type="protein sequence ID" value="KAJ2973325.1"/>
    <property type="molecule type" value="Genomic_DNA"/>
</dbReference>
<dbReference type="Proteomes" id="UP001143910">
    <property type="component" value="Unassembled WGS sequence"/>
</dbReference>
<organism evidence="1 2">
    <name type="scientific">Zarea fungicola</name>
    <dbReference type="NCBI Taxonomy" id="93591"/>
    <lineage>
        <taxon>Eukaryota</taxon>
        <taxon>Fungi</taxon>
        <taxon>Dikarya</taxon>
        <taxon>Ascomycota</taxon>
        <taxon>Pezizomycotina</taxon>
        <taxon>Sordariomycetes</taxon>
        <taxon>Hypocreomycetidae</taxon>
        <taxon>Hypocreales</taxon>
        <taxon>Cordycipitaceae</taxon>
        <taxon>Zarea</taxon>
    </lineage>
</organism>
<sequence length="166" mass="18055">MIESNFGAGADNVPFDTTVFLFGSHTGVFTKQSMEKLVRPLMNSPHQSWILNTTAGLPNYLEAAEKRIPAIGQSTAAYKQLGDLDAWLRHGAASWEDDAPLPNMIASPLLVLTQVTQYWSYLEFQVAEMGKTATAVDVQNHILTSSSSATKVEALGYCGGLLAHWP</sequence>
<evidence type="ECO:0000313" key="1">
    <source>
        <dbReference type="EMBL" id="KAJ2973325.1"/>
    </source>
</evidence>
<accession>A0ACC1N214</accession>
<proteinExistence type="predicted"/>
<keyword evidence="2" id="KW-1185">Reference proteome</keyword>
<gene>
    <name evidence="1" type="ORF">NQ176_g6674</name>
</gene>
<evidence type="ECO:0000313" key="2">
    <source>
        <dbReference type="Proteomes" id="UP001143910"/>
    </source>
</evidence>
<protein>
    <submittedName>
        <fullName evidence="1">Uncharacterized protein</fullName>
    </submittedName>
</protein>